<feature type="region of interest" description="Disordered" evidence="1">
    <location>
        <begin position="174"/>
        <end position="207"/>
    </location>
</feature>
<accession>A0A4V6A6V3</accession>
<evidence type="ECO:0000256" key="1">
    <source>
        <dbReference type="SAM" id="MobiDB-lite"/>
    </source>
</evidence>
<evidence type="ECO:0000313" key="2">
    <source>
        <dbReference type="EMBL" id="TKR96295.1"/>
    </source>
</evidence>
<dbReference type="AlphaFoldDB" id="A0A4V6A6V3"/>
<proteinExistence type="predicted"/>
<dbReference type="EMBL" id="AZBU02000002">
    <property type="protein sequence ID" value="TKR96295.1"/>
    <property type="molecule type" value="Genomic_DNA"/>
</dbReference>
<dbReference type="Proteomes" id="UP000298663">
    <property type="component" value="Unassembled WGS sequence"/>
</dbReference>
<protein>
    <submittedName>
        <fullName evidence="2">Uncharacterized protein</fullName>
    </submittedName>
</protein>
<keyword evidence="3" id="KW-1185">Reference proteome</keyword>
<evidence type="ECO:0000313" key="3">
    <source>
        <dbReference type="Proteomes" id="UP000298663"/>
    </source>
</evidence>
<sequence>MQNDDISWILRYLDTEQGGPKKPRPGGRRHVWKSRRASGKLIRNRTVCANRSDQLFTTMPRFSRDELVEIRTLMNVGYEADEIQDQRGSRNAGNPATEAELKRRIRIAWKNYRTASSHDGSPNFFLASALLSHMKADKFNNTSIAYDFVIDFSDQFSDRQVVWSRFFLDRPVDTETDRSTAQHQAQMKPMKRRLVLPGSSESPPLID</sequence>
<reference evidence="2 3" key="2">
    <citation type="journal article" date="2019" name="G3 (Bethesda)">
        <title>Hybrid Assembly of the Genome of the Entomopathogenic Nematode Steinernema carpocapsae Identifies the X-Chromosome.</title>
        <authorList>
            <person name="Serra L."/>
            <person name="Macchietto M."/>
            <person name="Macias-Munoz A."/>
            <person name="McGill C.J."/>
            <person name="Rodriguez I.M."/>
            <person name="Rodriguez B."/>
            <person name="Murad R."/>
            <person name="Mortazavi A."/>
        </authorList>
    </citation>
    <scope>NUCLEOTIDE SEQUENCE [LARGE SCALE GENOMIC DNA]</scope>
    <source>
        <strain evidence="2 3">ALL</strain>
    </source>
</reference>
<feature type="region of interest" description="Disordered" evidence="1">
    <location>
        <begin position="16"/>
        <end position="35"/>
    </location>
</feature>
<organism evidence="2 3">
    <name type="scientific">Steinernema carpocapsae</name>
    <name type="common">Entomopathogenic nematode</name>
    <dbReference type="NCBI Taxonomy" id="34508"/>
    <lineage>
        <taxon>Eukaryota</taxon>
        <taxon>Metazoa</taxon>
        <taxon>Ecdysozoa</taxon>
        <taxon>Nematoda</taxon>
        <taxon>Chromadorea</taxon>
        <taxon>Rhabditida</taxon>
        <taxon>Tylenchina</taxon>
        <taxon>Panagrolaimomorpha</taxon>
        <taxon>Strongyloidoidea</taxon>
        <taxon>Steinernematidae</taxon>
        <taxon>Steinernema</taxon>
    </lineage>
</organism>
<feature type="compositionally biased region" description="Basic residues" evidence="1">
    <location>
        <begin position="21"/>
        <end position="35"/>
    </location>
</feature>
<reference evidence="2 3" key="1">
    <citation type="journal article" date="2015" name="Genome Biol.">
        <title>Comparative genomics of Steinernema reveals deeply conserved gene regulatory networks.</title>
        <authorList>
            <person name="Dillman A.R."/>
            <person name="Macchietto M."/>
            <person name="Porter C.F."/>
            <person name="Rogers A."/>
            <person name="Williams B."/>
            <person name="Antoshechkin I."/>
            <person name="Lee M.M."/>
            <person name="Goodwin Z."/>
            <person name="Lu X."/>
            <person name="Lewis E.E."/>
            <person name="Goodrich-Blair H."/>
            <person name="Stock S.P."/>
            <person name="Adams B.J."/>
            <person name="Sternberg P.W."/>
            <person name="Mortazavi A."/>
        </authorList>
    </citation>
    <scope>NUCLEOTIDE SEQUENCE [LARGE SCALE GENOMIC DNA]</scope>
    <source>
        <strain evidence="2 3">ALL</strain>
    </source>
</reference>
<comment type="caution">
    <text evidence="2">The sequence shown here is derived from an EMBL/GenBank/DDBJ whole genome shotgun (WGS) entry which is preliminary data.</text>
</comment>
<gene>
    <name evidence="2" type="ORF">L596_010337</name>
</gene>
<name>A0A4V6A6V3_STECR</name>